<dbReference type="AlphaFoldDB" id="A0A367ZK62"/>
<dbReference type="Pfam" id="PF09623">
    <property type="entry name" value="Cas_NE0113"/>
    <property type="match status" value="1"/>
</dbReference>
<dbReference type="InterPro" id="IPR023577">
    <property type="entry name" value="CYTH_domain"/>
</dbReference>
<dbReference type="InterPro" id="IPR056471">
    <property type="entry name" value="HD-CE"/>
</dbReference>
<dbReference type="CDD" id="cd00077">
    <property type="entry name" value="HDc"/>
    <property type="match status" value="1"/>
</dbReference>
<evidence type="ECO:0000313" key="4">
    <source>
        <dbReference type="Proteomes" id="UP000252355"/>
    </source>
</evidence>
<protein>
    <recommendedName>
        <fullName evidence="2">CYTH domain-containing protein</fullName>
    </recommendedName>
</protein>
<dbReference type="InterPro" id="IPR033469">
    <property type="entry name" value="CYTH-like_dom_sf"/>
</dbReference>
<sequence length="851" mass="96561">MMLQNRDNWLFITLGSQFANLTEFLDAWRLKQEERDGAITRVVAFATRFTVGQRNWQAEEQLVRDRLAEDEPPLARDHLEIIYLQGKDGQFLEDIRTEEDANGGKTTILSTVQKLDKERKNRGPNFPRFLFCLAGGRKTMSSDLMLAAMLTQQDDDRVYHLFVYPENNNACYHLHPAPEPSQAKDAKKPAAEFYLVKYPAPSLSGLYSKLVDAHVFQPADLDRFNEIIASVTKAMATNTAQAFTLVGDIQDAGLRSLLIQLIVEWSSPSGQERLWGNDIYRYFVDHGFQHVCSVLGHASRICSLIDPPLSDVELFALVAAIWLHDIGMSGDGGTTERLKVRECHGELSEKRIIHEMARWEGPPQNDLFKKLAPVIGTIVSYHQKHRPLDEEQAKSGGKGPPPIPKQVDNPLMGEAPGASSAPAIRTRLLAAILQLCDACDVQEKRLLLSPDEKDRRTRQEMKQLFAAFLDRLDLVRLQKSGQDGARLADELAEAINGPPPSQKPSEDEKLRKCLSALDLVDDERFRSPPPDQRLLELAKELRLMGEQYQNHYLLHHQSAQVTIDPPAILVQPGQLQTGPGLRQAQYLRQIRQNITDDLDLTFTILAASHVEIDHVRIEGMEPREQEIKFAIPSQHVPDVLAFFQPNPVWKELGGCRAQWNKKTAQMVTDIYFDTPDRALANGGAGIRLREEVIRGRTRRFLCYKGPAAGGGAVADRAEWEILVTAEAWHEPRKAFERLYERLSQAKERLPDPRDLKEALTLRNHRIFLPLVHVDAELFQSKCGLYLDEVEVVHDDRQEKFYELEIENFFGTPDLLETLRQELQQHLSFLEPESRNKYQKSLSLIMPSSTSS</sequence>
<dbReference type="SUPFAM" id="SSF55154">
    <property type="entry name" value="CYTH-like phosphatases"/>
    <property type="match status" value="1"/>
</dbReference>
<feature type="region of interest" description="Disordered" evidence="1">
    <location>
        <begin position="386"/>
        <end position="419"/>
    </location>
</feature>
<evidence type="ECO:0000256" key="1">
    <source>
        <dbReference type="SAM" id="MobiDB-lite"/>
    </source>
</evidence>
<evidence type="ECO:0000259" key="2">
    <source>
        <dbReference type="PROSITE" id="PS51707"/>
    </source>
</evidence>
<dbReference type="SUPFAM" id="SSF109604">
    <property type="entry name" value="HD-domain/PDEase-like"/>
    <property type="match status" value="1"/>
</dbReference>
<feature type="domain" description="CYTH" evidence="2">
    <location>
        <begin position="622"/>
        <end position="847"/>
    </location>
</feature>
<dbReference type="InterPro" id="IPR003607">
    <property type="entry name" value="HD/PDEase_dom"/>
</dbReference>
<dbReference type="EMBL" id="QOQW01000025">
    <property type="protein sequence ID" value="RCK78247.1"/>
    <property type="molecule type" value="Genomic_DNA"/>
</dbReference>
<evidence type="ECO:0000313" key="3">
    <source>
        <dbReference type="EMBL" id="RCK78247.1"/>
    </source>
</evidence>
<comment type="caution">
    <text evidence="3">The sequence shown here is derived from an EMBL/GenBank/DDBJ whole genome shotgun (WGS) entry which is preliminary data.</text>
</comment>
<proteinExistence type="predicted"/>
<accession>A0A367ZK62</accession>
<dbReference type="Proteomes" id="UP000252355">
    <property type="component" value="Unassembled WGS sequence"/>
</dbReference>
<dbReference type="SMART" id="SM01118">
    <property type="entry name" value="CYTH"/>
    <property type="match status" value="1"/>
</dbReference>
<dbReference type="InterPro" id="IPR019092">
    <property type="entry name" value="SSO2081-like_dom"/>
</dbReference>
<dbReference type="Pfam" id="PF24391">
    <property type="entry name" value="HD-CE"/>
    <property type="match status" value="1"/>
</dbReference>
<dbReference type="Gene3D" id="1.10.3210.10">
    <property type="entry name" value="Hypothetical protein af1432"/>
    <property type="match status" value="1"/>
</dbReference>
<reference evidence="3 4" key="1">
    <citation type="submission" date="2018-05" db="EMBL/GenBank/DDBJ databases">
        <title>A metagenomic window into the 2 km-deep terrestrial subsurface aquifer revealed taxonomically and functionally diverse microbial community comprising novel uncultured bacterial lineages.</title>
        <authorList>
            <person name="Kadnikov V.V."/>
            <person name="Mardanov A.V."/>
            <person name="Beletsky A.V."/>
            <person name="Banks D."/>
            <person name="Pimenov N.V."/>
            <person name="Frank Y.A."/>
            <person name="Karnachuk O.V."/>
            <person name="Ravin N.V."/>
        </authorList>
    </citation>
    <scope>NUCLEOTIDE SEQUENCE [LARGE SCALE GENOMIC DNA]</scope>
    <source>
        <strain evidence="3">BY5</strain>
    </source>
</reference>
<name>A0A367ZK62_9BACT</name>
<dbReference type="PROSITE" id="PS51707">
    <property type="entry name" value="CYTH"/>
    <property type="match status" value="1"/>
</dbReference>
<dbReference type="Pfam" id="PF01928">
    <property type="entry name" value="CYTH"/>
    <property type="match status" value="1"/>
</dbReference>
<gene>
    <name evidence="3" type="ORF">OZSIB_1624</name>
</gene>
<dbReference type="Gene3D" id="2.40.320.10">
    <property type="entry name" value="Hypothetical Protein Pfu-838710-001"/>
    <property type="match status" value="1"/>
</dbReference>
<organism evidence="3 4">
    <name type="scientific">Candidatus Ozemobacter sibiricus</name>
    <dbReference type="NCBI Taxonomy" id="2268124"/>
    <lineage>
        <taxon>Bacteria</taxon>
        <taxon>Candidatus Ozemobacteria</taxon>
        <taxon>Candidatus Ozemobacterales</taxon>
        <taxon>Candidatus Ozemobacteraceae</taxon>
        <taxon>Candidatus Ozemobacter</taxon>
    </lineage>
</organism>